<evidence type="ECO:0000313" key="7">
    <source>
        <dbReference type="Proteomes" id="UP000005778"/>
    </source>
</evidence>
<gene>
    <name evidence="5" type="primary">hypA</name>
    <name evidence="6" type="ORF">DespoDRAFT_02860</name>
</gene>
<proteinExistence type="inferred from homology"/>
<dbReference type="EMBL" id="CM001488">
    <property type="protein sequence ID" value="EIM64678.1"/>
    <property type="molecule type" value="Genomic_DNA"/>
</dbReference>
<comment type="similarity">
    <text evidence="1 5">Belongs to the HypA/HybF family.</text>
</comment>
<dbReference type="InterPro" id="IPR020538">
    <property type="entry name" value="Hydgase_Ni_incorp_HypA/HybF_CS"/>
</dbReference>
<comment type="function">
    <text evidence="5">Involved in the maturation of [NiFe] hydrogenases. Required for nickel insertion into the metal center of the hydrogenase.</text>
</comment>
<reference evidence="6 7" key="1">
    <citation type="submission" date="2011-09" db="EMBL/GenBank/DDBJ databases">
        <authorList>
            <consortium name="US DOE Joint Genome Institute (JGI-PGF)"/>
            <person name="Lucas S."/>
            <person name="Han J."/>
            <person name="Lapidus A."/>
            <person name="Cheng J.-F."/>
            <person name="Goodwin L."/>
            <person name="Pitluck S."/>
            <person name="Peters L."/>
            <person name="Land M.L."/>
            <person name="Hauser L."/>
            <person name="Orellana R."/>
            <person name="Lovley D."/>
            <person name="Woyke T.J."/>
        </authorList>
    </citation>
    <scope>NUCLEOTIDE SEQUENCE [LARGE SCALE GENOMIC DNA]</scope>
    <source>
        <strain evidence="6 7">2ac9</strain>
    </source>
</reference>
<feature type="binding site" evidence="5">
    <location>
        <position position="74"/>
    </location>
    <ligand>
        <name>Zn(2+)</name>
        <dbReference type="ChEBI" id="CHEBI:29105"/>
    </ligand>
</feature>
<name>I5B5B5_9BACT</name>
<keyword evidence="4 5" id="KW-0862">Zinc</keyword>
<protein>
    <recommendedName>
        <fullName evidence="5">Hydrogenase maturation factor HypA</fullName>
    </recommendedName>
</protein>
<dbReference type="Pfam" id="PF01155">
    <property type="entry name" value="HypA"/>
    <property type="match status" value="1"/>
</dbReference>
<dbReference type="PROSITE" id="PS01249">
    <property type="entry name" value="HYPA"/>
    <property type="match status" value="1"/>
</dbReference>
<sequence>MHEMGIAQQLVTIALDAIPDDIENPRVEKMNLRIGKLAAVVAHSLSFCLEVITRNTPLEGAELIIDEVPVCLHCESCNHEWQTDTPAFGCPACKNGQVTMISGREIEISSIELADDQTIEK</sequence>
<dbReference type="STRING" id="879212.DespoDRAFT_02860"/>
<dbReference type="eggNOG" id="COG0375">
    <property type="taxonomic scope" value="Bacteria"/>
</dbReference>
<keyword evidence="7" id="KW-1185">Reference proteome</keyword>
<dbReference type="RefSeq" id="WP_004074277.1">
    <property type="nucleotide sequence ID" value="NZ_CM001488.1"/>
</dbReference>
<dbReference type="Proteomes" id="UP000005778">
    <property type="component" value="Chromosome"/>
</dbReference>
<dbReference type="NCBIfam" id="TIGR00100">
    <property type="entry name" value="hypA"/>
    <property type="match status" value="1"/>
</dbReference>
<evidence type="ECO:0000256" key="1">
    <source>
        <dbReference type="ARBA" id="ARBA00010748"/>
    </source>
</evidence>
<evidence type="ECO:0000256" key="2">
    <source>
        <dbReference type="ARBA" id="ARBA00022596"/>
    </source>
</evidence>
<keyword evidence="2 5" id="KW-0533">Nickel</keyword>
<dbReference type="GO" id="GO:0008270">
    <property type="term" value="F:zinc ion binding"/>
    <property type="evidence" value="ECO:0007669"/>
    <property type="project" value="UniProtKB-UniRule"/>
</dbReference>
<evidence type="ECO:0000256" key="5">
    <source>
        <dbReference type="HAMAP-Rule" id="MF_00213"/>
    </source>
</evidence>
<feature type="binding site" evidence="5">
    <location>
        <position position="77"/>
    </location>
    <ligand>
        <name>Zn(2+)</name>
        <dbReference type="ChEBI" id="CHEBI:29105"/>
    </ligand>
</feature>
<feature type="binding site" evidence="5">
    <location>
        <position position="90"/>
    </location>
    <ligand>
        <name>Zn(2+)</name>
        <dbReference type="ChEBI" id="CHEBI:29105"/>
    </ligand>
</feature>
<keyword evidence="3 5" id="KW-0479">Metal-binding</keyword>
<dbReference type="HOGENOM" id="CLU_126929_3_0_7"/>
<evidence type="ECO:0000313" key="6">
    <source>
        <dbReference type="EMBL" id="EIM64678.1"/>
    </source>
</evidence>
<dbReference type="PIRSF" id="PIRSF004761">
    <property type="entry name" value="Hydrgn_mat_HypA"/>
    <property type="match status" value="1"/>
</dbReference>
<dbReference type="AlphaFoldDB" id="I5B5B5"/>
<dbReference type="InterPro" id="IPR000688">
    <property type="entry name" value="HypA/HybF"/>
</dbReference>
<dbReference type="HAMAP" id="MF_00213">
    <property type="entry name" value="HypA_HybF"/>
    <property type="match status" value="1"/>
</dbReference>
<feature type="binding site" evidence="5">
    <location>
        <position position="2"/>
    </location>
    <ligand>
        <name>Ni(2+)</name>
        <dbReference type="ChEBI" id="CHEBI:49786"/>
    </ligand>
</feature>
<feature type="binding site" evidence="5">
    <location>
        <position position="93"/>
    </location>
    <ligand>
        <name>Zn(2+)</name>
        <dbReference type="ChEBI" id="CHEBI:29105"/>
    </ligand>
</feature>
<dbReference type="GO" id="GO:0051604">
    <property type="term" value="P:protein maturation"/>
    <property type="evidence" value="ECO:0007669"/>
    <property type="project" value="InterPro"/>
</dbReference>
<dbReference type="Gene3D" id="3.30.2320.80">
    <property type="match status" value="1"/>
</dbReference>
<dbReference type="PANTHER" id="PTHR34535">
    <property type="entry name" value="HYDROGENASE MATURATION FACTOR HYPA"/>
    <property type="match status" value="1"/>
</dbReference>
<evidence type="ECO:0000256" key="4">
    <source>
        <dbReference type="ARBA" id="ARBA00022833"/>
    </source>
</evidence>
<reference evidence="6 7" key="2">
    <citation type="submission" date="2012-02" db="EMBL/GenBank/DDBJ databases">
        <title>Improved High-Quality Draft sequence of Desulfobacter postgatei 2ac9.</title>
        <authorList>
            <consortium name="US DOE Joint Genome Institute"/>
            <person name="Lucas S."/>
            <person name="Han J."/>
            <person name="Lapidus A."/>
            <person name="Cheng J.-F."/>
            <person name="Goodwin L."/>
            <person name="Pitluck S."/>
            <person name="Peters L."/>
            <person name="Ovchinnikova G."/>
            <person name="Held B."/>
            <person name="Detter J.C."/>
            <person name="Han C."/>
            <person name="Tapia R."/>
            <person name="Land M."/>
            <person name="Hauser L."/>
            <person name="Kyrpides N."/>
            <person name="Ivanova N."/>
            <person name="Pagani I."/>
            <person name="Orellana R."/>
            <person name="Lovley D."/>
            <person name="Woyke T."/>
        </authorList>
    </citation>
    <scope>NUCLEOTIDE SEQUENCE [LARGE SCALE GENOMIC DNA]</scope>
    <source>
        <strain evidence="6 7">2ac9</strain>
    </source>
</reference>
<dbReference type="OrthoDB" id="9800361at2"/>
<organism evidence="6 7">
    <name type="scientific">Desulfobacter postgatei 2ac9</name>
    <dbReference type="NCBI Taxonomy" id="879212"/>
    <lineage>
        <taxon>Bacteria</taxon>
        <taxon>Pseudomonadati</taxon>
        <taxon>Thermodesulfobacteriota</taxon>
        <taxon>Desulfobacteria</taxon>
        <taxon>Desulfobacterales</taxon>
        <taxon>Desulfobacteraceae</taxon>
        <taxon>Desulfobacter</taxon>
    </lineage>
</organism>
<evidence type="ECO:0000256" key="3">
    <source>
        <dbReference type="ARBA" id="ARBA00022723"/>
    </source>
</evidence>
<dbReference type="PANTHER" id="PTHR34535:SF3">
    <property type="entry name" value="HYDROGENASE MATURATION FACTOR HYPA"/>
    <property type="match status" value="1"/>
</dbReference>
<accession>I5B5B5</accession>
<dbReference type="GO" id="GO:0016151">
    <property type="term" value="F:nickel cation binding"/>
    <property type="evidence" value="ECO:0007669"/>
    <property type="project" value="UniProtKB-UniRule"/>
</dbReference>